<proteinExistence type="predicted"/>
<protein>
    <submittedName>
        <fullName evidence="1">Uncharacterized protein</fullName>
    </submittedName>
</protein>
<keyword evidence="2" id="KW-1185">Reference proteome</keyword>
<name>H5UWI1_ATLHE</name>
<dbReference type="EMBL" id="BAFF01000001">
    <property type="protein sequence ID" value="GAB50262.1"/>
    <property type="molecule type" value="Genomic_DNA"/>
</dbReference>
<organism evidence="1 2">
    <name type="scientific">Atlantibacter hermannii NBRC 105704</name>
    <dbReference type="NCBI Taxonomy" id="1115512"/>
    <lineage>
        <taxon>Bacteria</taxon>
        <taxon>Pseudomonadati</taxon>
        <taxon>Pseudomonadota</taxon>
        <taxon>Gammaproteobacteria</taxon>
        <taxon>Enterobacterales</taxon>
        <taxon>Enterobacteriaceae</taxon>
        <taxon>Atlantibacter</taxon>
    </lineage>
</organism>
<evidence type="ECO:0000313" key="1">
    <source>
        <dbReference type="EMBL" id="GAB50262.1"/>
    </source>
</evidence>
<accession>H5UWI1</accession>
<sequence>MAILVQIRMIETVGDLVTYSYSDGNGREGRFDINASTGELNLNLPMPHDGHKTYFARAARKVITDWRKNGHLPVKTAWAS</sequence>
<dbReference type="AlphaFoldDB" id="H5UWI1"/>
<reference evidence="1 2" key="1">
    <citation type="submission" date="2012-02" db="EMBL/GenBank/DDBJ databases">
        <title>Whole genome shotgun sequence of Escherichia hermannii NBRC 105704.</title>
        <authorList>
            <person name="Yoshida I."/>
            <person name="Hosoyama A."/>
            <person name="Tsuchikane K."/>
            <person name="Katsumata H."/>
            <person name="Yamazaki S."/>
            <person name="Fujita N."/>
        </authorList>
    </citation>
    <scope>NUCLEOTIDE SEQUENCE [LARGE SCALE GENOMIC DNA]</scope>
    <source>
        <strain evidence="1 2">NBRC 105704</strain>
    </source>
</reference>
<gene>
    <name evidence="1" type="ORF">EH105704_01_02690</name>
</gene>
<evidence type="ECO:0000313" key="2">
    <source>
        <dbReference type="Proteomes" id="UP000010297"/>
    </source>
</evidence>
<comment type="caution">
    <text evidence="1">The sequence shown here is derived from an EMBL/GenBank/DDBJ whole genome shotgun (WGS) entry which is preliminary data.</text>
</comment>
<dbReference type="Proteomes" id="UP000010297">
    <property type="component" value="Unassembled WGS sequence"/>
</dbReference>